<proteinExistence type="predicted"/>
<dbReference type="STRING" id="1336337.A0A3N4JQQ4"/>
<organism evidence="2 3">
    <name type="scientific">Choiromyces venosus 120613-1</name>
    <dbReference type="NCBI Taxonomy" id="1336337"/>
    <lineage>
        <taxon>Eukaryota</taxon>
        <taxon>Fungi</taxon>
        <taxon>Dikarya</taxon>
        <taxon>Ascomycota</taxon>
        <taxon>Pezizomycotina</taxon>
        <taxon>Pezizomycetes</taxon>
        <taxon>Pezizales</taxon>
        <taxon>Tuberaceae</taxon>
        <taxon>Choiromyces</taxon>
    </lineage>
</organism>
<feature type="compositionally biased region" description="Pro residues" evidence="1">
    <location>
        <begin position="10"/>
        <end position="32"/>
    </location>
</feature>
<name>A0A3N4JQQ4_9PEZI</name>
<gene>
    <name evidence="2" type="ORF">L873DRAFT_1788834</name>
</gene>
<feature type="region of interest" description="Disordered" evidence="1">
    <location>
        <begin position="140"/>
        <end position="167"/>
    </location>
</feature>
<dbReference type="Proteomes" id="UP000276215">
    <property type="component" value="Unassembled WGS sequence"/>
</dbReference>
<reference evidence="2 3" key="1">
    <citation type="journal article" date="2018" name="Nat. Ecol. Evol.">
        <title>Pezizomycetes genomes reveal the molecular basis of ectomycorrhizal truffle lifestyle.</title>
        <authorList>
            <person name="Murat C."/>
            <person name="Payen T."/>
            <person name="Noel B."/>
            <person name="Kuo A."/>
            <person name="Morin E."/>
            <person name="Chen J."/>
            <person name="Kohler A."/>
            <person name="Krizsan K."/>
            <person name="Balestrini R."/>
            <person name="Da Silva C."/>
            <person name="Montanini B."/>
            <person name="Hainaut M."/>
            <person name="Levati E."/>
            <person name="Barry K.W."/>
            <person name="Belfiori B."/>
            <person name="Cichocki N."/>
            <person name="Clum A."/>
            <person name="Dockter R.B."/>
            <person name="Fauchery L."/>
            <person name="Guy J."/>
            <person name="Iotti M."/>
            <person name="Le Tacon F."/>
            <person name="Lindquist E.A."/>
            <person name="Lipzen A."/>
            <person name="Malagnac F."/>
            <person name="Mello A."/>
            <person name="Molinier V."/>
            <person name="Miyauchi S."/>
            <person name="Poulain J."/>
            <person name="Riccioni C."/>
            <person name="Rubini A."/>
            <person name="Sitrit Y."/>
            <person name="Splivallo R."/>
            <person name="Traeger S."/>
            <person name="Wang M."/>
            <person name="Zifcakova L."/>
            <person name="Wipf D."/>
            <person name="Zambonelli A."/>
            <person name="Paolocci F."/>
            <person name="Nowrousian M."/>
            <person name="Ottonello S."/>
            <person name="Baldrian P."/>
            <person name="Spatafora J.W."/>
            <person name="Henrissat B."/>
            <person name="Nagy L.G."/>
            <person name="Aury J.M."/>
            <person name="Wincker P."/>
            <person name="Grigoriev I.V."/>
            <person name="Bonfante P."/>
            <person name="Martin F.M."/>
        </authorList>
    </citation>
    <scope>NUCLEOTIDE SEQUENCE [LARGE SCALE GENOMIC DNA]</scope>
    <source>
        <strain evidence="2 3">120613-1</strain>
    </source>
</reference>
<evidence type="ECO:0000256" key="1">
    <source>
        <dbReference type="SAM" id="MobiDB-lite"/>
    </source>
</evidence>
<protein>
    <submittedName>
        <fullName evidence="2">Uncharacterized protein</fullName>
    </submittedName>
</protein>
<dbReference type="OrthoDB" id="5396104at2759"/>
<feature type="region of interest" description="Disordered" evidence="1">
    <location>
        <begin position="1"/>
        <end position="33"/>
    </location>
</feature>
<accession>A0A3N4JQQ4</accession>
<sequence length="252" mass="28481">MQAACHDSPEPPSSPPFSPTPTPLSSPPPTPPLSSTLRQIHPLLISLPPPAPSHSVWQCCSCRQVYRFSAVRNRCLLCSHRFCKQCPDEHDNDGWDSYIRFWSSITPSSIKPSGFCEEEEAEWENEALFWEPLQHIVAGGENDEEESSTSSETPEPPIEEEREETGWTSDWLFERDDAADIGMQVKLAPYTLQRRYSHPYTEQYPRSTTPFKILIDRGNISPLDTDNVDVGKEGVQNDVADEVMTPTFEELS</sequence>
<keyword evidence="3" id="KW-1185">Reference proteome</keyword>
<dbReference type="EMBL" id="ML120378">
    <property type="protein sequence ID" value="RPB00650.1"/>
    <property type="molecule type" value="Genomic_DNA"/>
</dbReference>
<evidence type="ECO:0000313" key="3">
    <source>
        <dbReference type="Proteomes" id="UP000276215"/>
    </source>
</evidence>
<evidence type="ECO:0000313" key="2">
    <source>
        <dbReference type="EMBL" id="RPB00650.1"/>
    </source>
</evidence>
<dbReference type="SUPFAM" id="SSF57903">
    <property type="entry name" value="FYVE/PHD zinc finger"/>
    <property type="match status" value="1"/>
</dbReference>
<dbReference type="AlphaFoldDB" id="A0A3N4JQQ4"/>
<dbReference type="InterPro" id="IPR011011">
    <property type="entry name" value="Znf_FYVE_PHD"/>
</dbReference>